<feature type="non-terminal residue" evidence="2">
    <location>
        <position position="42"/>
    </location>
</feature>
<gene>
    <name evidence="2" type="ORF">Tci_886879</name>
</gene>
<evidence type="ECO:0000256" key="1">
    <source>
        <dbReference type="SAM" id="MobiDB-lite"/>
    </source>
</evidence>
<accession>A0A699TYF5</accession>
<reference evidence="2" key="1">
    <citation type="journal article" date="2019" name="Sci. Rep.">
        <title>Draft genome of Tanacetum cinerariifolium, the natural source of mosquito coil.</title>
        <authorList>
            <person name="Yamashiro T."/>
            <person name="Shiraishi A."/>
            <person name="Satake H."/>
            <person name="Nakayama K."/>
        </authorList>
    </citation>
    <scope>NUCLEOTIDE SEQUENCE</scope>
</reference>
<comment type="caution">
    <text evidence="2">The sequence shown here is derived from an EMBL/GenBank/DDBJ whole genome shotgun (WGS) entry which is preliminary data.</text>
</comment>
<feature type="region of interest" description="Disordered" evidence="1">
    <location>
        <begin position="21"/>
        <end position="42"/>
    </location>
</feature>
<dbReference type="EMBL" id="BKCJ011282789">
    <property type="protein sequence ID" value="GFD14910.1"/>
    <property type="molecule type" value="Genomic_DNA"/>
</dbReference>
<evidence type="ECO:0000313" key="2">
    <source>
        <dbReference type="EMBL" id="GFD14910.1"/>
    </source>
</evidence>
<organism evidence="2">
    <name type="scientific">Tanacetum cinerariifolium</name>
    <name type="common">Dalmatian daisy</name>
    <name type="synonym">Chrysanthemum cinerariifolium</name>
    <dbReference type="NCBI Taxonomy" id="118510"/>
    <lineage>
        <taxon>Eukaryota</taxon>
        <taxon>Viridiplantae</taxon>
        <taxon>Streptophyta</taxon>
        <taxon>Embryophyta</taxon>
        <taxon>Tracheophyta</taxon>
        <taxon>Spermatophyta</taxon>
        <taxon>Magnoliopsida</taxon>
        <taxon>eudicotyledons</taxon>
        <taxon>Gunneridae</taxon>
        <taxon>Pentapetalae</taxon>
        <taxon>asterids</taxon>
        <taxon>campanulids</taxon>
        <taxon>Asterales</taxon>
        <taxon>Asteraceae</taxon>
        <taxon>Asteroideae</taxon>
        <taxon>Anthemideae</taxon>
        <taxon>Anthemidinae</taxon>
        <taxon>Tanacetum</taxon>
    </lineage>
</organism>
<dbReference type="AlphaFoldDB" id="A0A699TYF5"/>
<protein>
    <submittedName>
        <fullName evidence="2">Uncharacterized protein</fullName>
    </submittedName>
</protein>
<name>A0A699TYF5_TANCI</name>
<proteinExistence type="predicted"/>
<sequence>MGKGCSGVETPLFKGMLVAKEPENQGDAVEQGATEEQGNDNT</sequence>